<evidence type="ECO:0000313" key="2">
    <source>
        <dbReference type="Proteomes" id="UP000218615"/>
    </source>
</evidence>
<sequence>MDGSVNQFPEQEARDNIDKQLRATGWAVQDKDKIDWNESIGIAIRGYQTDVGPTDYTLFVERKPVGLMLVSGDLLG</sequence>
<reference evidence="2" key="1">
    <citation type="submission" date="2017-06" db="EMBL/GenBank/DDBJ databases">
        <authorList>
            <person name="Cremers G."/>
        </authorList>
    </citation>
    <scope>NUCLEOTIDE SEQUENCE [LARGE SCALE GENOMIC DNA]</scope>
</reference>
<proteinExistence type="predicted"/>
<dbReference type="AlphaFoldDB" id="A0A284VMC0"/>
<dbReference type="EMBL" id="FZMP01000086">
    <property type="protein sequence ID" value="SNQ60347.1"/>
    <property type="molecule type" value="Genomic_DNA"/>
</dbReference>
<protein>
    <submittedName>
        <fullName evidence="1">Uncharacterized protein</fullName>
    </submittedName>
</protein>
<accession>A0A284VMC0</accession>
<gene>
    <name evidence="1" type="ORF">MNV_1760002</name>
</gene>
<evidence type="ECO:0000313" key="1">
    <source>
        <dbReference type="EMBL" id="SNQ60347.1"/>
    </source>
</evidence>
<organism evidence="1 2">
    <name type="scientific">Candidatus Methanoperedens nitratireducens</name>
    <dbReference type="NCBI Taxonomy" id="1392998"/>
    <lineage>
        <taxon>Archaea</taxon>
        <taxon>Methanobacteriati</taxon>
        <taxon>Methanobacteriota</taxon>
        <taxon>Stenosarchaea group</taxon>
        <taxon>Methanomicrobia</taxon>
        <taxon>Methanosarcinales</taxon>
        <taxon>ANME-2 cluster</taxon>
        <taxon>Candidatus Methanoperedentaceae</taxon>
        <taxon>Candidatus Methanoperedens</taxon>
    </lineage>
</organism>
<dbReference type="OrthoDB" id="11644at2157"/>
<dbReference type="RefSeq" id="WP_096204670.1">
    <property type="nucleotide sequence ID" value="NZ_FZMP01000086.1"/>
</dbReference>
<name>A0A284VMC0_9EURY</name>
<keyword evidence="2" id="KW-1185">Reference proteome</keyword>
<dbReference type="Proteomes" id="UP000218615">
    <property type="component" value="Unassembled WGS sequence"/>
</dbReference>